<dbReference type="EMBL" id="FOEP01000002">
    <property type="protein sequence ID" value="SEP81598.1"/>
    <property type="molecule type" value="Genomic_DNA"/>
</dbReference>
<dbReference type="PANTHER" id="PTHR37946">
    <property type="entry name" value="SLL1969 PROTEIN"/>
    <property type="match status" value="1"/>
</dbReference>
<proteinExistence type="predicted"/>
<organism evidence="1 2">
    <name type="scientific">Thalassovita taeanensis</name>
    <dbReference type="NCBI Taxonomy" id="657014"/>
    <lineage>
        <taxon>Bacteria</taxon>
        <taxon>Pseudomonadati</taxon>
        <taxon>Pseudomonadota</taxon>
        <taxon>Alphaproteobacteria</taxon>
        <taxon>Rhodobacterales</taxon>
        <taxon>Roseobacteraceae</taxon>
        <taxon>Thalassovita</taxon>
    </lineage>
</organism>
<evidence type="ECO:0008006" key="3">
    <source>
        <dbReference type="Google" id="ProtNLM"/>
    </source>
</evidence>
<dbReference type="PANTHER" id="PTHR37946:SF1">
    <property type="entry name" value="SLL1969 PROTEIN"/>
    <property type="match status" value="1"/>
</dbReference>
<dbReference type="OrthoDB" id="556502at2"/>
<dbReference type="STRING" id="657014.SAMN04488092_102304"/>
<name>A0A1H9B038_9RHOB</name>
<gene>
    <name evidence="1" type="ORF">SAMN04488092_102304</name>
</gene>
<dbReference type="Gene3D" id="3.40.50.1820">
    <property type="entry name" value="alpha/beta hydrolase"/>
    <property type="match status" value="1"/>
</dbReference>
<dbReference type="Proteomes" id="UP000198634">
    <property type="component" value="Unassembled WGS sequence"/>
</dbReference>
<evidence type="ECO:0000313" key="2">
    <source>
        <dbReference type="Proteomes" id="UP000198634"/>
    </source>
</evidence>
<accession>A0A1H9B038</accession>
<evidence type="ECO:0000313" key="1">
    <source>
        <dbReference type="EMBL" id="SEP81598.1"/>
    </source>
</evidence>
<dbReference type="InterPro" id="IPR029058">
    <property type="entry name" value="AB_hydrolase_fold"/>
</dbReference>
<reference evidence="1 2" key="1">
    <citation type="submission" date="2016-10" db="EMBL/GenBank/DDBJ databases">
        <authorList>
            <person name="de Groot N.N."/>
        </authorList>
    </citation>
    <scope>NUCLEOTIDE SEQUENCE [LARGE SCALE GENOMIC DNA]</scope>
    <source>
        <strain evidence="1 2">DSM 22007</strain>
    </source>
</reference>
<dbReference type="SUPFAM" id="SSF53474">
    <property type="entry name" value="alpha/beta-Hydrolases"/>
    <property type="match status" value="1"/>
</dbReference>
<keyword evidence="2" id="KW-1185">Reference proteome</keyword>
<sequence length="241" mass="26106">MRFLLAFLLLIPGVVRADCVVLLHGLARTETSFLLLEQVFRAHGYDVVRPGYASTEETIANLALNVLPGAIERCGDQTTHFVTHSMGGILLRYWLVAHRPTQLGRVVMLSPPNGGSEIVDVLGDLEAFSWLNGPAGQQLRTGQAGLPAHLPPVDFDLGVIAGNRSLNPAFSAMIGGPDDGKVSVASTRVEGMRDHIILPVTHTFMMNNPLVIAQALRFLETGAFDPAMTWGEALMLLPEYE</sequence>
<dbReference type="AlphaFoldDB" id="A0A1H9B038"/>
<dbReference type="RefSeq" id="WP_090268465.1">
    <property type="nucleotide sequence ID" value="NZ_FOEP01000002.1"/>
</dbReference>
<protein>
    <recommendedName>
        <fullName evidence="3">Alpha/beta hydrolase family protein</fullName>
    </recommendedName>
</protein>